<dbReference type="SUPFAM" id="SSF53756">
    <property type="entry name" value="UDP-Glycosyltransferase/glycogen phosphorylase"/>
    <property type="match status" value="1"/>
</dbReference>
<dbReference type="GO" id="GO:0016757">
    <property type="term" value="F:glycosyltransferase activity"/>
    <property type="evidence" value="ECO:0007669"/>
    <property type="project" value="UniProtKB-KW"/>
</dbReference>
<evidence type="ECO:0000313" key="6">
    <source>
        <dbReference type="Proteomes" id="UP000006556"/>
    </source>
</evidence>
<organism evidence="5 6">
    <name type="scientific">Pelotomaculum thermopropionicum (strain DSM 13744 / JCM 10971 / SI)</name>
    <dbReference type="NCBI Taxonomy" id="370438"/>
    <lineage>
        <taxon>Bacteria</taxon>
        <taxon>Bacillati</taxon>
        <taxon>Bacillota</taxon>
        <taxon>Clostridia</taxon>
        <taxon>Eubacteriales</taxon>
        <taxon>Desulfotomaculaceae</taxon>
        <taxon>Pelotomaculum</taxon>
    </lineage>
</organism>
<dbReference type="CDD" id="cd03794">
    <property type="entry name" value="GT4_WbuB-like"/>
    <property type="match status" value="1"/>
</dbReference>
<keyword evidence="6" id="KW-1185">Reference proteome</keyword>
<dbReference type="Pfam" id="PF00534">
    <property type="entry name" value="Glycos_transf_1"/>
    <property type="match status" value="1"/>
</dbReference>
<dbReference type="HOGENOM" id="CLU_009583_36_3_9"/>
<accession>A5D384</accession>
<dbReference type="CAZy" id="GT4">
    <property type="family name" value="Glycosyltransferase Family 4"/>
</dbReference>
<dbReference type="EMBL" id="AP009389">
    <property type="protein sequence ID" value="BAF59285.1"/>
    <property type="molecule type" value="Genomic_DNA"/>
</dbReference>
<dbReference type="AlphaFoldDB" id="A5D384"/>
<dbReference type="Gene3D" id="3.40.50.2000">
    <property type="entry name" value="Glycogen Phosphorylase B"/>
    <property type="match status" value="2"/>
</dbReference>
<keyword evidence="1" id="KW-0328">Glycosyltransferase</keyword>
<name>A5D384_PELTS</name>
<sequence>MVVNSDFRHDARAQKEALSLTRAGYSVTVFSLAMTGPPEQCFKGIRLLNPATGRLARFPYRISCLRSWWQVMRALLQEKGDVWHAHDLETLPFVFIASKLRGGKTVYDSHELWQGYDWPGRGGRWRAARRLVWKGWLYLEKVLAKRCHLVIAVNESCAAEMARLLRVQTPLVLRNCVDPAGDPDGAGGLRERLGIARGEALAVYSGHLKEGRGLENLLEAWAGVPCRAALAFVGYGPLEVKLRQVVQSARLKNVHFLPAVQAWELPEFICGASLGLVLTEESDLNSRFSLPNKLFEYTAAGVPVLASDLPEIRRLVTKYDTGVLVDPRDRGGVRRFLTELLCDGERLARLRQNVLKAREILTWQQEVKGLINEYSKITGGIRE</sequence>
<gene>
    <name evidence="5" type="primary">RfaG</name>
    <name evidence="5" type="ordered locus">PTH_1104</name>
</gene>
<reference evidence="6" key="1">
    <citation type="journal article" date="2008" name="Genome Res.">
        <title>The genome of Pelotomaculum thermopropionicum reveals niche-associated evolution in anaerobic microbiota.</title>
        <authorList>
            <person name="Kosaka T."/>
            <person name="Kato S."/>
            <person name="Shimoyama T."/>
            <person name="Ishii S."/>
            <person name="Abe T."/>
            <person name="Watanabe K."/>
        </authorList>
    </citation>
    <scope>NUCLEOTIDE SEQUENCE [LARGE SCALE GENOMIC DNA]</scope>
    <source>
        <strain evidence="6">DSM 13744 / JCM 10971 / SI</strain>
    </source>
</reference>
<dbReference type="eggNOG" id="COG0438">
    <property type="taxonomic scope" value="Bacteria"/>
</dbReference>
<evidence type="ECO:0000259" key="4">
    <source>
        <dbReference type="Pfam" id="PF13439"/>
    </source>
</evidence>
<feature type="domain" description="Glycosyl transferase family 1" evidence="3">
    <location>
        <begin position="190"/>
        <end position="354"/>
    </location>
</feature>
<feature type="domain" description="Glycosyltransferase subfamily 4-like N-terminal" evidence="4">
    <location>
        <begin position="19"/>
        <end position="179"/>
    </location>
</feature>
<dbReference type="KEGG" id="pth:PTH_1104"/>
<dbReference type="Proteomes" id="UP000006556">
    <property type="component" value="Chromosome"/>
</dbReference>
<keyword evidence="2 5" id="KW-0808">Transferase</keyword>
<dbReference type="InterPro" id="IPR028098">
    <property type="entry name" value="Glyco_trans_4-like_N"/>
</dbReference>
<proteinExistence type="predicted"/>
<dbReference type="STRING" id="370438.PTH_1104"/>
<evidence type="ECO:0000256" key="2">
    <source>
        <dbReference type="ARBA" id="ARBA00022679"/>
    </source>
</evidence>
<dbReference type="PANTHER" id="PTHR12526">
    <property type="entry name" value="GLYCOSYLTRANSFERASE"/>
    <property type="match status" value="1"/>
</dbReference>
<dbReference type="Pfam" id="PF13439">
    <property type="entry name" value="Glyco_transf_4"/>
    <property type="match status" value="1"/>
</dbReference>
<protein>
    <submittedName>
        <fullName evidence="5">Glycosyltransferase</fullName>
    </submittedName>
</protein>
<dbReference type="PANTHER" id="PTHR12526:SF629">
    <property type="entry name" value="TEICHURONIC ACID BIOSYNTHESIS GLYCOSYLTRANSFERASE TUAH-RELATED"/>
    <property type="match status" value="1"/>
</dbReference>
<evidence type="ECO:0000256" key="1">
    <source>
        <dbReference type="ARBA" id="ARBA00022676"/>
    </source>
</evidence>
<evidence type="ECO:0000259" key="3">
    <source>
        <dbReference type="Pfam" id="PF00534"/>
    </source>
</evidence>
<evidence type="ECO:0000313" key="5">
    <source>
        <dbReference type="EMBL" id="BAF59285.1"/>
    </source>
</evidence>
<dbReference type="InterPro" id="IPR001296">
    <property type="entry name" value="Glyco_trans_1"/>
</dbReference>